<evidence type="ECO:0000313" key="1">
    <source>
        <dbReference type="EMBL" id="WOK98055.1"/>
    </source>
</evidence>
<dbReference type="Proteomes" id="UP001327560">
    <property type="component" value="Chromosome 2"/>
</dbReference>
<dbReference type="AlphaFoldDB" id="A0AAQ3Q4A4"/>
<name>A0AAQ3Q4A4_9LILI</name>
<accession>A0AAQ3Q4A4</accession>
<gene>
    <name evidence="1" type="ORF">Cni_G06765</name>
</gene>
<dbReference type="EMBL" id="CP136891">
    <property type="protein sequence ID" value="WOK98055.1"/>
    <property type="molecule type" value="Genomic_DNA"/>
</dbReference>
<evidence type="ECO:0008006" key="3">
    <source>
        <dbReference type="Google" id="ProtNLM"/>
    </source>
</evidence>
<sequence>MKQPPTSFLYHQHREEEMEEAVAVTVGMEVDDAEAFEILSDYDRQQPPVDADFFNSFEDDFDDQDLS</sequence>
<reference evidence="1 2" key="1">
    <citation type="submission" date="2023-10" db="EMBL/GenBank/DDBJ databases">
        <title>Chromosome-scale genome assembly provides insights into flower coloration mechanisms of Canna indica.</title>
        <authorList>
            <person name="Li C."/>
        </authorList>
    </citation>
    <scope>NUCLEOTIDE SEQUENCE [LARGE SCALE GENOMIC DNA]</scope>
    <source>
        <tissue evidence="1">Flower</tissue>
    </source>
</reference>
<organism evidence="1 2">
    <name type="scientific">Canna indica</name>
    <name type="common">Indian-shot</name>
    <dbReference type="NCBI Taxonomy" id="4628"/>
    <lineage>
        <taxon>Eukaryota</taxon>
        <taxon>Viridiplantae</taxon>
        <taxon>Streptophyta</taxon>
        <taxon>Embryophyta</taxon>
        <taxon>Tracheophyta</taxon>
        <taxon>Spermatophyta</taxon>
        <taxon>Magnoliopsida</taxon>
        <taxon>Liliopsida</taxon>
        <taxon>Zingiberales</taxon>
        <taxon>Cannaceae</taxon>
        <taxon>Canna</taxon>
    </lineage>
</organism>
<keyword evidence="2" id="KW-1185">Reference proteome</keyword>
<evidence type="ECO:0000313" key="2">
    <source>
        <dbReference type="Proteomes" id="UP001327560"/>
    </source>
</evidence>
<proteinExistence type="predicted"/>
<protein>
    <recommendedName>
        <fullName evidence="3">Small acidic protein 1</fullName>
    </recommendedName>
</protein>